<evidence type="ECO:0000313" key="2">
    <source>
        <dbReference type="EMBL" id="KAK4365099.1"/>
    </source>
</evidence>
<keyword evidence="3" id="KW-1185">Reference proteome</keyword>
<dbReference type="Proteomes" id="UP001291623">
    <property type="component" value="Unassembled WGS sequence"/>
</dbReference>
<proteinExistence type="predicted"/>
<name>A0AAE1S674_9SOLA</name>
<comment type="caution">
    <text evidence="2">The sequence shown here is derived from an EMBL/GenBank/DDBJ whole genome shotgun (WGS) entry which is preliminary data.</text>
</comment>
<reference evidence="2" key="1">
    <citation type="submission" date="2023-12" db="EMBL/GenBank/DDBJ databases">
        <title>Genome assembly of Anisodus tanguticus.</title>
        <authorList>
            <person name="Wang Y.-J."/>
        </authorList>
    </citation>
    <scope>NUCLEOTIDE SEQUENCE</scope>
    <source>
        <strain evidence="2">KB-2021</strain>
        <tissue evidence="2">Leaf</tissue>
    </source>
</reference>
<gene>
    <name evidence="2" type="ORF">RND71_016457</name>
</gene>
<sequence>MRSYIVLLLLHMAIFFTLFNPSLGDPKLCLRSFEDYGSCYKVDCQNLALHKWPRSLMPHNCDCDEEIDHFVCTCHIVC</sequence>
<dbReference type="EMBL" id="JAVYJV010000008">
    <property type="protein sequence ID" value="KAK4365099.1"/>
    <property type="molecule type" value="Genomic_DNA"/>
</dbReference>
<evidence type="ECO:0000256" key="1">
    <source>
        <dbReference type="SAM" id="SignalP"/>
    </source>
</evidence>
<feature type="chain" id="PRO_5042060415" evidence="1">
    <location>
        <begin position="25"/>
        <end position="78"/>
    </location>
</feature>
<protein>
    <submittedName>
        <fullName evidence="2">Uncharacterized protein</fullName>
    </submittedName>
</protein>
<keyword evidence="1" id="KW-0732">Signal</keyword>
<accession>A0AAE1S674</accession>
<evidence type="ECO:0000313" key="3">
    <source>
        <dbReference type="Proteomes" id="UP001291623"/>
    </source>
</evidence>
<feature type="signal peptide" evidence="1">
    <location>
        <begin position="1"/>
        <end position="24"/>
    </location>
</feature>
<dbReference type="AlphaFoldDB" id="A0AAE1S674"/>
<organism evidence="2 3">
    <name type="scientific">Anisodus tanguticus</name>
    <dbReference type="NCBI Taxonomy" id="243964"/>
    <lineage>
        <taxon>Eukaryota</taxon>
        <taxon>Viridiplantae</taxon>
        <taxon>Streptophyta</taxon>
        <taxon>Embryophyta</taxon>
        <taxon>Tracheophyta</taxon>
        <taxon>Spermatophyta</taxon>
        <taxon>Magnoliopsida</taxon>
        <taxon>eudicotyledons</taxon>
        <taxon>Gunneridae</taxon>
        <taxon>Pentapetalae</taxon>
        <taxon>asterids</taxon>
        <taxon>lamiids</taxon>
        <taxon>Solanales</taxon>
        <taxon>Solanaceae</taxon>
        <taxon>Solanoideae</taxon>
        <taxon>Hyoscyameae</taxon>
        <taxon>Anisodus</taxon>
    </lineage>
</organism>